<protein>
    <submittedName>
        <fullName evidence="2">Uncharacterized protein</fullName>
    </submittedName>
</protein>
<keyword evidence="1" id="KW-0472">Membrane</keyword>
<keyword evidence="1" id="KW-0812">Transmembrane</keyword>
<name>A0A9P1N9L6_9PELO</name>
<evidence type="ECO:0000313" key="2">
    <source>
        <dbReference type="EMBL" id="CAI5452862.1"/>
    </source>
</evidence>
<feature type="transmembrane region" description="Helical" evidence="1">
    <location>
        <begin position="20"/>
        <end position="41"/>
    </location>
</feature>
<keyword evidence="3" id="KW-1185">Reference proteome</keyword>
<accession>A0A9P1N9L6</accession>
<dbReference type="Pfam" id="PF10319">
    <property type="entry name" value="7TM_GPCR_Srj"/>
    <property type="match status" value="1"/>
</dbReference>
<comment type="caution">
    <text evidence="2">The sequence shown here is derived from an EMBL/GenBank/DDBJ whole genome shotgun (WGS) entry which is preliminary data.</text>
</comment>
<organism evidence="2 3">
    <name type="scientific">Caenorhabditis angaria</name>
    <dbReference type="NCBI Taxonomy" id="860376"/>
    <lineage>
        <taxon>Eukaryota</taxon>
        <taxon>Metazoa</taxon>
        <taxon>Ecdysozoa</taxon>
        <taxon>Nematoda</taxon>
        <taxon>Chromadorea</taxon>
        <taxon>Rhabditida</taxon>
        <taxon>Rhabditina</taxon>
        <taxon>Rhabditomorpha</taxon>
        <taxon>Rhabditoidea</taxon>
        <taxon>Rhabditidae</taxon>
        <taxon>Peloderinae</taxon>
        <taxon>Caenorhabditis</taxon>
    </lineage>
</organism>
<gene>
    <name evidence="2" type="ORF">CAMP_LOCUS15499</name>
</gene>
<dbReference type="Proteomes" id="UP001152747">
    <property type="component" value="Unassembled WGS sequence"/>
</dbReference>
<keyword evidence="1" id="KW-1133">Transmembrane helix</keyword>
<evidence type="ECO:0000256" key="1">
    <source>
        <dbReference type="SAM" id="Phobius"/>
    </source>
</evidence>
<reference evidence="2" key="1">
    <citation type="submission" date="2022-11" db="EMBL/GenBank/DDBJ databases">
        <authorList>
            <person name="Kikuchi T."/>
        </authorList>
    </citation>
    <scope>NUCLEOTIDE SEQUENCE</scope>
    <source>
        <strain evidence="2">PS1010</strain>
    </source>
</reference>
<dbReference type="AlphaFoldDB" id="A0A9P1N9L6"/>
<dbReference type="InterPro" id="IPR019423">
    <property type="entry name" value="7TM_GPCR_serpentine_rcpt_Srj"/>
</dbReference>
<dbReference type="EMBL" id="CANHGI010000005">
    <property type="protein sequence ID" value="CAI5452862.1"/>
    <property type="molecule type" value="Genomic_DNA"/>
</dbReference>
<sequence>MFSWSCPLFQINPPVIVWRSLSLIVALFPILDPIAIILILPEYRRAAWTAMICGKQNIKNNPSTTEMFSKTARSS</sequence>
<evidence type="ECO:0000313" key="3">
    <source>
        <dbReference type="Proteomes" id="UP001152747"/>
    </source>
</evidence>
<proteinExistence type="predicted"/>